<dbReference type="EMBL" id="KF900632">
    <property type="protein sequence ID" value="AIF01863.1"/>
    <property type="molecule type" value="Genomic_DNA"/>
</dbReference>
<sequence>MGPLFAGGGAGDRDYKQVVKDAFDSIDEVVSLKIDTKDINTIYLHEATKCLRRSFYDRMDPLETEQTQFNKVLGGLFRKMKSNATVGKYDLDGGLALKGQADMIKDDVILLFRSIDKFPENPLAVDMLYLNACMWLFDKIEGVIVYITPDGKEDSFVANRNQKMFEEVVRRTKIFHDLLEKNNADPKAKPPIIEPSLDCLDCQYYERCYIKKKTGRTITMGSLFGKFDKEDTI</sequence>
<proteinExistence type="predicted"/>
<dbReference type="InterPro" id="IPR011604">
    <property type="entry name" value="PDDEXK-like_dom_sf"/>
</dbReference>
<evidence type="ECO:0008006" key="2">
    <source>
        <dbReference type="Google" id="ProtNLM"/>
    </source>
</evidence>
<name>A0A075GJT1_9ARCH</name>
<dbReference type="Gene3D" id="3.90.320.10">
    <property type="match status" value="1"/>
</dbReference>
<accession>A0A075GJT1</accession>
<organism evidence="1">
    <name type="scientific">uncultured marine thaumarchaeote KM3_150_B03</name>
    <dbReference type="NCBI Taxonomy" id="1456015"/>
    <lineage>
        <taxon>Archaea</taxon>
        <taxon>Nitrososphaerota</taxon>
        <taxon>environmental samples</taxon>
    </lineage>
</organism>
<reference evidence="1" key="1">
    <citation type="journal article" date="2014" name="Genome Biol. Evol.">
        <title>Pangenome evidence for extensive interdomain horizontal transfer affecting lineage core and shell genes in uncultured planktonic thaumarchaeota and euryarchaeota.</title>
        <authorList>
            <person name="Deschamps P."/>
            <person name="Zivanovic Y."/>
            <person name="Moreira D."/>
            <person name="Rodriguez-Valera F."/>
            <person name="Lopez-Garcia P."/>
        </authorList>
    </citation>
    <scope>NUCLEOTIDE SEQUENCE</scope>
</reference>
<evidence type="ECO:0000313" key="1">
    <source>
        <dbReference type="EMBL" id="AIF01863.1"/>
    </source>
</evidence>
<protein>
    <recommendedName>
        <fullName evidence="2">DUF83 domain-containing protein</fullName>
    </recommendedName>
</protein>
<dbReference type="AlphaFoldDB" id="A0A075GJT1"/>